<dbReference type="InterPro" id="IPR021416">
    <property type="entry name" value="DUF3048_N"/>
</dbReference>
<feature type="domain" description="DUF3048" evidence="2">
    <location>
        <begin position="158"/>
        <end position="301"/>
    </location>
</feature>
<evidence type="ECO:0000256" key="1">
    <source>
        <dbReference type="SAM" id="MobiDB-lite"/>
    </source>
</evidence>
<dbReference type="InterPro" id="IPR035328">
    <property type="entry name" value="DUF3048_C"/>
</dbReference>
<dbReference type="Pfam" id="PF17479">
    <property type="entry name" value="DUF3048_C"/>
    <property type="match status" value="1"/>
</dbReference>
<reference evidence="4 5" key="1">
    <citation type="submission" date="2020-10" db="EMBL/GenBank/DDBJ databases">
        <title>Connecting structure to function with the recovery of over 1000 high-quality activated sludge metagenome-assembled genomes encoding full-length rRNA genes using long-read sequencing.</title>
        <authorList>
            <person name="Singleton C.M."/>
            <person name="Petriglieri F."/>
            <person name="Kristensen J.M."/>
            <person name="Kirkegaard R.H."/>
            <person name="Michaelsen T.Y."/>
            <person name="Andersen M.H."/>
            <person name="Karst S.M."/>
            <person name="Dueholm M.S."/>
            <person name="Nielsen P.H."/>
            <person name="Albertsen M."/>
        </authorList>
    </citation>
    <scope>NUCLEOTIDE SEQUENCE [LARGE SCALE GENOMIC DNA]</scope>
    <source>
        <strain evidence="4">Lyne_18-Q3-R50-59_MAXAC.006</strain>
    </source>
</reference>
<dbReference type="Pfam" id="PF11258">
    <property type="entry name" value="DUF3048"/>
    <property type="match status" value="1"/>
</dbReference>
<dbReference type="SUPFAM" id="SSF159774">
    <property type="entry name" value="YerB-like"/>
    <property type="match status" value="1"/>
</dbReference>
<dbReference type="Proteomes" id="UP000727993">
    <property type="component" value="Unassembled WGS sequence"/>
</dbReference>
<evidence type="ECO:0000259" key="2">
    <source>
        <dbReference type="Pfam" id="PF11258"/>
    </source>
</evidence>
<evidence type="ECO:0000259" key="3">
    <source>
        <dbReference type="Pfam" id="PF17479"/>
    </source>
</evidence>
<gene>
    <name evidence="4" type="ORF">IPN02_04335</name>
</gene>
<comment type="caution">
    <text evidence="4">The sequence shown here is derived from an EMBL/GenBank/DDBJ whole genome shotgun (WGS) entry which is preliminary data.</text>
</comment>
<organism evidence="4 5">
    <name type="scientific">Candidatus Neomicrothrix subdominans</name>
    <dbReference type="NCBI Taxonomy" id="2954438"/>
    <lineage>
        <taxon>Bacteria</taxon>
        <taxon>Bacillati</taxon>
        <taxon>Actinomycetota</taxon>
        <taxon>Acidimicrobiia</taxon>
        <taxon>Acidimicrobiales</taxon>
        <taxon>Microthrixaceae</taxon>
        <taxon>Candidatus Neomicrothrix</taxon>
    </lineage>
</organism>
<feature type="region of interest" description="Disordered" evidence="1">
    <location>
        <begin position="95"/>
        <end position="132"/>
    </location>
</feature>
<accession>A0A936TDX3</accession>
<dbReference type="Gene3D" id="3.50.90.10">
    <property type="entry name" value="YerB-like"/>
    <property type="match status" value="1"/>
</dbReference>
<dbReference type="InterPro" id="IPR023158">
    <property type="entry name" value="YerB-like_sf"/>
</dbReference>
<proteinExistence type="predicted"/>
<name>A0A936TDX3_9ACTN</name>
<sequence length="456" mass="47987">MALPDFIAKLPKGLATAVTSRRALAASPVVAVALVAGIAMASNRTDPAKVETRDDVAVPARRLVSTSQGMGDALDAKAKADAAANAKKAKVDAKAKADAQVFPQDQGPVDPVPTAPPGESDQLRAPEPGQPTPVDLTAGLIGPVPPVAWPEGCRCAPLTGLGVDSPFGQGGPALAVKVSNAPKAYPQTGLHMADLIYEEPAHQIGDASRFLAVYHSRNVDTIGAVRSARSGDLPLLAPLGRPILAYAGANEGVQARVDLRQQEGWLVHAQENQDGSPQFFRTSPKATDYNLFVSRNNLVQKYAPYTYPPNPQFAFLADGQQNAGATPARRVDLQVAGQRSGFVFDDASKQWVRFQSGRPHINKTDGSQIGRSSVIVMTTAYQQSFGSLEAVTYPTQPGVAASGQVWVLTGQTVTQGSWSRGADTATFQMNDLNGRPIGLQRGPIYVGLVTTAPTVT</sequence>
<dbReference type="AlphaFoldDB" id="A0A936TDX3"/>
<dbReference type="EMBL" id="JADJZA010000001">
    <property type="protein sequence ID" value="MBK9296099.1"/>
    <property type="molecule type" value="Genomic_DNA"/>
</dbReference>
<evidence type="ECO:0000313" key="5">
    <source>
        <dbReference type="Proteomes" id="UP000727993"/>
    </source>
</evidence>
<protein>
    <submittedName>
        <fullName evidence="4">DUF3048 domain-containing protein</fullName>
    </submittedName>
</protein>
<evidence type="ECO:0000313" key="4">
    <source>
        <dbReference type="EMBL" id="MBK9296099.1"/>
    </source>
</evidence>
<feature type="domain" description="DUF3048" evidence="3">
    <location>
        <begin position="334"/>
        <end position="446"/>
    </location>
</feature>